<gene>
    <name evidence="8" type="ORF">RMCT_0130</name>
</gene>
<dbReference type="Proteomes" id="UP000069654">
    <property type="component" value="Unassembled WGS sequence"/>
</dbReference>
<proteinExistence type="predicted"/>
<dbReference type="OrthoDB" id="3712305at2"/>
<evidence type="ECO:0000256" key="3">
    <source>
        <dbReference type="ARBA" id="ARBA00022692"/>
    </source>
</evidence>
<reference evidence="8 9" key="1">
    <citation type="journal article" date="2016" name="Genome Announc.">
        <title>Draft Genome Sequences of Five Rapidly Growing Mycobacterium Species, M. thermoresistibile, M. fortuitum subsp. acetamidolyticum, M. canariasense, M. brisbanense, and M. novocastrense.</title>
        <authorList>
            <person name="Katahira K."/>
            <person name="Ogura Y."/>
            <person name="Gotoh Y."/>
            <person name="Hayashi T."/>
        </authorList>
    </citation>
    <scope>NUCLEOTIDE SEQUENCE [LARGE SCALE GENOMIC DNA]</scope>
    <source>
        <strain evidence="8 9">JCM6362</strain>
    </source>
</reference>
<keyword evidence="2" id="KW-1003">Cell membrane</keyword>
<evidence type="ECO:0000313" key="9">
    <source>
        <dbReference type="Proteomes" id="UP000069654"/>
    </source>
</evidence>
<name>A0A100XAU4_MYCTH</name>
<dbReference type="Pfam" id="PF00482">
    <property type="entry name" value="T2SSF"/>
    <property type="match status" value="1"/>
</dbReference>
<keyword evidence="4 6" id="KW-1133">Transmembrane helix</keyword>
<feature type="domain" description="Type II secretion system protein GspF" evidence="7">
    <location>
        <begin position="93"/>
        <end position="215"/>
    </location>
</feature>
<dbReference type="RefSeq" id="WP_003925190.1">
    <property type="nucleotide sequence ID" value="NZ_BCTB01000001.1"/>
</dbReference>
<dbReference type="STRING" id="1797.RMCT_0130"/>
<feature type="transmembrane region" description="Helical" evidence="6">
    <location>
        <begin position="41"/>
        <end position="71"/>
    </location>
</feature>
<dbReference type="AlphaFoldDB" id="A0A100XAU4"/>
<dbReference type="PANTHER" id="PTHR35007">
    <property type="entry name" value="INTEGRAL MEMBRANE PROTEIN-RELATED"/>
    <property type="match status" value="1"/>
</dbReference>
<evidence type="ECO:0000256" key="4">
    <source>
        <dbReference type="ARBA" id="ARBA00022989"/>
    </source>
</evidence>
<protein>
    <submittedName>
        <fullName evidence="8">Type II secretion system protein F</fullName>
    </submittedName>
</protein>
<organism evidence="8 9">
    <name type="scientific">Mycolicibacterium thermoresistibile</name>
    <name type="common">Mycobacterium thermoresistibile</name>
    <dbReference type="NCBI Taxonomy" id="1797"/>
    <lineage>
        <taxon>Bacteria</taxon>
        <taxon>Bacillati</taxon>
        <taxon>Actinomycetota</taxon>
        <taxon>Actinomycetes</taxon>
        <taxon>Mycobacteriales</taxon>
        <taxon>Mycobacteriaceae</taxon>
        <taxon>Mycolicibacterium</taxon>
    </lineage>
</organism>
<feature type="transmembrane region" description="Helical" evidence="6">
    <location>
        <begin position="234"/>
        <end position="252"/>
    </location>
</feature>
<sequence length="262" mass="27263">MTAAALSLALAVLVAPGAPVRRLRPVTGSGPPVRWWLPGALVGAAGIVAGLALLPMPATLAAGLVAGCWALRRRRRTAMRRRAMEAAALQEALDALIGELRVGAHPVSAVEVAAREVSGTTGLALREVAARARLGGEVSSGLRSVAARSASPGNWERLAVCWRLAERYGLAMATLMRTAQHDIRERERFSAKVHADLAGARTTATLLAALPVLGIGLGQAIGAEPVRFLCTDGIGAWLLVTGAALLCCGQLWSDRIIEGVVK</sequence>
<accession>A0A100XAU4</accession>
<evidence type="ECO:0000256" key="2">
    <source>
        <dbReference type="ARBA" id="ARBA00022475"/>
    </source>
</evidence>
<dbReference type="GO" id="GO:0005886">
    <property type="term" value="C:plasma membrane"/>
    <property type="evidence" value="ECO:0007669"/>
    <property type="project" value="UniProtKB-SubCell"/>
</dbReference>
<evidence type="ECO:0000256" key="6">
    <source>
        <dbReference type="SAM" id="Phobius"/>
    </source>
</evidence>
<keyword evidence="3 6" id="KW-0812">Transmembrane</keyword>
<evidence type="ECO:0000256" key="5">
    <source>
        <dbReference type="ARBA" id="ARBA00023136"/>
    </source>
</evidence>
<dbReference type="InterPro" id="IPR018076">
    <property type="entry name" value="T2SS_GspF_dom"/>
</dbReference>
<evidence type="ECO:0000256" key="1">
    <source>
        <dbReference type="ARBA" id="ARBA00004651"/>
    </source>
</evidence>
<reference evidence="9" key="2">
    <citation type="submission" date="2016-02" db="EMBL/GenBank/DDBJ databases">
        <title>Draft genome sequence of five rapidly growing Mycobacterium species.</title>
        <authorList>
            <person name="Katahira K."/>
            <person name="Gotou Y."/>
            <person name="Iida K."/>
            <person name="Ogura Y."/>
            <person name="Hayashi T."/>
        </authorList>
    </citation>
    <scope>NUCLEOTIDE SEQUENCE [LARGE SCALE GENOMIC DNA]</scope>
    <source>
        <strain evidence="9">JCM6362</strain>
    </source>
</reference>
<comment type="caution">
    <text evidence="8">The sequence shown here is derived from an EMBL/GenBank/DDBJ whole genome shotgun (WGS) entry which is preliminary data.</text>
</comment>
<dbReference type="EMBL" id="BCTB01000001">
    <property type="protein sequence ID" value="GAT13158.1"/>
    <property type="molecule type" value="Genomic_DNA"/>
</dbReference>
<dbReference type="OMA" id="WWAARIV"/>
<evidence type="ECO:0000259" key="7">
    <source>
        <dbReference type="Pfam" id="PF00482"/>
    </source>
</evidence>
<evidence type="ECO:0000313" key="8">
    <source>
        <dbReference type="EMBL" id="GAT13158.1"/>
    </source>
</evidence>
<feature type="transmembrane region" description="Helical" evidence="6">
    <location>
        <begin position="204"/>
        <end position="222"/>
    </location>
</feature>
<dbReference type="PANTHER" id="PTHR35007:SF4">
    <property type="entry name" value="CONSERVED TRANSMEMBRANE PROTEIN-RELATED"/>
    <property type="match status" value="1"/>
</dbReference>
<keyword evidence="5 6" id="KW-0472">Membrane</keyword>
<comment type="subcellular location">
    <subcellularLocation>
        <location evidence="1">Cell membrane</location>
        <topology evidence="1">Multi-pass membrane protein</topology>
    </subcellularLocation>
</comment>